<protein>
    <submittedName>
        <fullName evidence="1">Uncharacterized protein</fullName>
    </submittedName>
</protein>
<proteinExistence type="predicted"/>
<dbReference type="EMBL" id="CM042021">
    <property type="protein sequence ID" value="KAI3817509.1"/>
    <property type="molecule type" value="Genomic_DNA"/>
</dbReference>
<evidence type="ECO:0000313" key="2">
    <source>
        <dbReference type="Proteomes" id="UP001056120"/>
    </source>
</evidence>
<keyword evidence="2" id="KW-1185">Reference proteome</keyword>
<comment type="caution">
    <text evidence="1">The sequence shown here is derived from an EMBL/GenBank/DDBJ whole genome shotgun (WGS) entry which is preliminary data.</text>
</comment>
<dbReference type="Proteomes" id="UP001056120">
    <property type="component" value="Linkage Group LG04"/>
</dbReference>
<gene>
    <name evidence="1" type="ORF">L1987_11301</name>
</gene>
<name>A0ACB9JAK4_9ASTR</name>
<reference evidence="2" key="1">
    <citation type="journal article" date="2022" name="Mol. Ecol. Resour.">
        <title>The genomes of chicory, endive, great burdock and yacon provide insights into Asteraceae palaeo-polyploidization history and plant inulin production.</title>
        <authorList>
            <person name="Fan W."/>
            <person name="Wang S."/>
            <person name="Wang H."/>
            <person name="Wang A."/>
            <person name="Jiang F."/>
            <person name="Liu H."/>
            <person name="Zhao H."/>
            <person name="Xu D."/>
            <person name="Zhang Y."/>
        </authorList>
    </citation>
    <scope>NUCLEOTIDE SEQUENCE [LARGE SCALE GENOMIC DNA]</scope>
    <source>
        <strain evidence="2">cv. Yunnan</strain>
    </source>
</reference>
<sequence>MDFRYARPPPPAPAPPSSESHQPLPQQPVPPPPRTWYSGQFQYNSPSPPPPQWPPQPPHSDHHLPPPPPPYAADPPPPMPYSSNHYSIPPRPHMPPPPPPQHHYPPVNQEWSNPSWGHQGYDYSAPNKNEDDWAARARAWAASKAVTDDQHQQSAPANLPEEINHQNQYSQSLDFQQHSLPPSSIQQYPSSFALPPRPPNHLQEPSSYSSGYASDGHYSYPARDGNFRDPAVVYPQQEVAPATLSVHQQEVPSSYSSVAGKEELSDMNRNFYQPSHMAFASAPQHHVQPSVSPNERSMSVEQPHYSFHNSSAESETDLSNQPLDFGPRYGHDHGPFAQSGVPRMPYPSMPPVHTTIQQADPSVGVSFPVSMHSAPLFGRISSFQPTIPSANATFPIGTSNAFHGDTYGSPGFPERPKKASMPNWLREEIIKKKAVIGSSALEVSRQDIESNEDEVMDQKGDEGGGKGMDSTRSAEEEGDDEDYVEAARTAAVNQEIKRILTEVLLKVTDELFDEIATNVLEEDDLNVEVEHKAVNTSAATTPKSTAKVIIPANTKGADADDAGVKSGSSSPGDVLGLGSYASDDDEEEKEVQNSSIPSSNKSKPPVHLSENGSSQVNDGDVHGKKFLEESDSHKVSPNGAVESHNDRPGGEKVNLDSSDFSKSNQSVIEDGLKAKNPLQDDSQGKISRNGPDKSGKDKKHNKVDENSRTHDERHIKREKNEDQSGSKEKMKDRDSGKRVSKAEVKDDKEERERDKRSREKEESRKREKDDKNERSKYKPIGDSSRHKRHRSPSPGGRGRSSKGNSSVSHAHGSSDGSSDDSRRKIHSRRRGLSPSPVRSRRQVSRSPSKRSHRRHSIYSSLEATSWSNVDAGKGGGQGQDQDPGPEEDSIPVHMIAPLKITYYVTCLRVACLPTGFEG</sequence>
<reference evidence="1 2" key="2">
    <citation type="journal article" date="2022" name="Mol. Ecol. Resour.">
        <title>The genomes of chicory, endive, great burdock and yacon provide insights into Asteraceae paleo-polyploidization history and plant inulin production.</title>
        <authorList>
            <person name="Fan W."/>
            <person name="Wang S."/>
            <person name="Wang H."/>
            <person name="Wang A."/>
            <person name="Jiang F."/>
            <person name="Liu H."/>
            <person name="Zhao H."/>
            <person name="Xu D."/>
            <person name="Zhang Y."/>
        </authorList>
    </citation>
    <scope>NUCLEOTIDE SEQUENCE [LARGE SCALE GENOMIC DNA]</scope>
    <source>
        <strain evidence="2">cv. Yunnan</strain>
        <tissue evidence="1">Leaves</tissue>
    </source>
</reference>
<accession>A0ACB9JAK4</accession>
<organism evidence="1 2">
    <name type="scientific">Smallanthus sonchifolius</name>
    <dbReference type="NCBI Taxonomy" id="185202"/>
    <lineage>
        <taxon>Eukaryota</taxon>
        <taxon>Viridiplantae</taxon>
        <taxon>Streptophyta</taxon>
        <taxon>Embryophyta</taxon>
        <taxon>Tracheophyta</taxon>
        <taxon>Spermatophyta</taxon>
        <taxon>Magnoliopsida</taxon>
        <taxon>eudicotyledons</taxon>
        <taxon>Gunneridae</taxon>
        <taxon>Pentapetalae</taxon>
        <taxon>asterids</taxon>
        <taxon>campanulids</taxon>
        <taxon>Asterales</taxon>
        <taxon>Asteraceae</taxon>
        <taxon>Asteroideae</taxon>
        <taxon>Heliantheae alliance</taxon>
        <taxon>Millerieae</taxon>
        <taxon>Smallanthus</taxon>
    </lineage>
</organism>
<evidence type="ECO:0000313" key="1">
    <source>
        <dbReference type="EMBL" id="KAI3817509.1"/>
    </source>
</evidence>